<organism evidence="17">
    <name type="scientific">marine metagenome</name>
    <dbReference type="NCBI Taxonomy" id="408172"/>
    <lineage>
        <taxon>unclassified sequences</taxon>
        <taxon>metagenomes</taxon>
        <taxon>ecological metagenomes</taxon>
    </lineage>
</organism>
<keyword evidence="5" id="KW-0547">Nucleotide-binding</keyword>
<dbReference type="EMBL" id="UINC01070902">
    <property type="protein sequence ID" value="SVC05407.1"/>
    <property type="molecule type" value="Genomic_DNA"/>
</dbReference>
<dbReference type="EC" id="3.6.1.66" evidence="11"/>
<dbReference type="GO" id="GO:0036222">
    <property type="term" value="F:XTP diphosphatase activity"/>
    <property type="evidence" value="ECO:0007669"/>
    <property type="project" value="UniProtKB-ARBA"/>
</dbReference>
<dbReference type="GO" id="GO:0035870">
    <property type="term" value="F:dITP diphosphatase activity"/>
    <property type="evidence" value="ECO:0007669"/>
    <property type="project" value="UniProtKB-ARBA"/>
</dbReference>
<reference evidence="17" key="1">
    <citation type="submission" date="2018-05" db="EMBL/GenBank/DDBJ databases">
        <authorList>
            <person name="Lanie J.A."/>
            <person name="Ng W.-L."/>
            <person name="Kazmierczak K.M."/>
            <person name="Andrzejewski T.M."/>
            <person name="Davidsen T.M."/>
            <person name="Wayne K.J."/>
            <person name="Tettelin H."/>
            <person name="Glass J.I."/>
            <person name="Rusch D."/>
            <person name="Podicherti R."/>
            <person name="Tsui H.-C.T."/>
            <person name="Winkler M.E."/>
        </authorList>
    </citation>
    <scope>NUCLEOTIDE SEQUENCE</scope>
</reference>
<evidence type="ECO:0000256" key="8">
    <source>
        <dbReference type="ARBA" id="ARBA00023080"/>
    </source>
</evidence>
<evidence type="ECO:0000256" key="2">
    <source>
        <dbReference type="ARBA" id="ARBA00008023"/>
    </source>
</evidence>
<dbReference type="InterPro" id="IPR029001">
    <property type="entry name" value="ITPase-like_fam"/>
</dbReference>
<evidence type="ECO:0000256" key="3">
    <source>
        <dbReference type="ARBA" id="ARBA00011738"/>
    </source>
</evidence>
<dbReference type="SUPFAM" id="SSF52972">
    <property type="entry name" value="ITPase-like"/>
    <property type="match status" value="1"/>
</dbReference>
<dbReference type="GO" id="GO:0036220">
    <property type="term" value="F:ITP diphosphatase activity"/>
    <property type="evidence" value="ECO:0007669"/>
    <property type="project" value="UniProtKB-EC"/>
</dbReference>
<keyword evidence="6" id="KW-0378">Hydrolase</keyword>
<evidence type="ECO:0000256" key="15">
    <source>
        <dbReference type="ARBA" id="ARBA00083186"/>
    </source>
</evidence>
<dbReference type="Gene3D" id="3.90.950.10">
    <property type="match status" value="1"/>
</dbReference>
<comment type="subunit">
    <text evidence="3">Homodimer.</text>
</comment>
<dbReference type="GO" id="GO:0005829">
    <property type="term" value="C:cytosol"/>
    <property type="evidence" value="ECO:0007669"/>
    <property type="project" value="TreeGrafter"/>
</dbReference>
<dbReference type="Pfam" id="PF01725">
    <property type="entry name" value="Ham1p_like"/>
    <property type="match status" value="1"/>
</dbReference>
<dbReference type="GO" id="GO:0046872">
    <property type="term" value="F:metal ion binding"/>
    <property type="evidence" value="ECO:0007669"/>
    <property type="project" value="UniProtKB-KW"/>
</dbReference>
<name>A0A382J1X9_9ZZZZ</name>
<evidence type="ECO:0000256" key="4">
    <source>
        <dbReference type="ARBA" id="ARBA00022723"/>
    </source>
</evidence>
<evidence type="ECO:0000256" key="13">
    <source>
        <dbReference type="ARBA" id="ARBA00075987"/>
    </source>
</evidence>
<gene>
    <name evidence="17" type="ORF">METZ01_LOCUS258261</name>
</gene>
<dbReference type="GO" id="GO:0000166">
    <property type="term" value="F:nucleotide binding"/>
    <property type="evidence" value="ECO:0007669"/>
    <property type="project" value="UniProtKB-KW"/>
</dbReference>
<dbReference type="PANTHER" id="PTHR11067">
    <property type="entry name" value="INOSINE TRIPHOSPHATE PYROPHOSPHATASE/HAM1 PROTEIN"/>
    <property type="match status" value="1"/>
</dbReference>
<dbReference type="CDD" id="cd00515">
    <property type="entry name" value="HAM1"/>
    <property type="match status" value="1"/>
</dbReference>
<keyword evidence="8" id="KW-0546">Nucleotide metabolism</keyword>
<evidence type="ECO:0000256" key="12">
    <source>
        <dbReference type="ARBA" id="ARBA00071289"/>
    </source>
</evidence>
<dbReference type="GO" id="GO:0009146">
    <property type="term" value="P:purine nucleoside triphosphate catabolic process"/>
    <property type="evidence" value="ECO:0007669"/>
    <property type="project" value="UniProtKB-ARBA"/>
</dbReference>
<keyword evidence="4" id="KW-0479">Metal-binding</keyword>
<evidence type="ECO:0000256" key="1">
    <source>
        <dbReference type="ARBA" id="ARBA00001946"/>
    </source>
</evidence>
<dbReference type="GO" id="GO:0017111">
    <property type="term" value="F:ribonucleoside triphosphate phosphatase activity"/>
    <property type="evidence" value="ECO:0007669"/>
    <property type="project" value="InterPro"/>
</dbReference>
<evidence type="ECO:0000256" key="7">
    <source>
        <dbReference type="ARBA" id="ARBA00022842"/>
    </source>
</evidence>
<evidence type="ECO:0000256" key="6">
    <source>
        <dbReference type="ARBA" id="ARBA00022801"/>
    </source>
</evidence>
<comment type="cofactor">
    <cofactor evidence="1">
        <name>Mg(2+)</name>
        <dbReference type="ChEBI" id="CHEBI:18420"/>
    </cofactor>
</comment>
<evidence type="ECO:0000256" key="11">
    <source>
        <dbReference type="ARBA" id="ARBA00066468"/>
    </source>
</evidence>
<dbReference type="NCBIfam" id="TIGR00042">
    <property type="entry name" value="RdgB/HAM1 family non-canonical purine NTP pyrophosphatase"/>
    <property type="match status" value="1"/>
</dbReference>
<evidence type="ECO:0000256" key="16">
    <source>
        <dbReference type="ARBA" id="ARBA00083635"/>
    </source>
</evidence>
<dbReference type="InterPro" id="IPR002637">
    <property type="entry name" value="RdgB/HAM1"/>
</dbReference>
<dbReference type="PANTHER" id="PTHR11067:SF9">
    <property type="entry name" value="INOSINE TRIPHOSPHATE PYROPHOSPHATASE"/>
    <property type="match status" value="1"/>
</dbReference>
<evidence type="ECO:0000256" key="9">
    <source>
        <dbReference type="ARBA" id="ARBA00051875"/>
    </source>
</evidence>
<dbReference type="GO" id="GO:0009117">
    <property type="term" value="P:nucleotide metabolic process"/>
    <property type="evidence" value="ECO:0007669"/>
    <property type="project" value="UniProtKB-KW"/>
</dbReference>
<dbReference type="InterPro" id="IPR020922">
    <property type="entry name" value="dITP/XTP_pyrophosphatase"/>
</dbReference>
<dbReference type="FunFam" id="3.90.950.10:FF:000001">
    <property type="entry name" value="dITP/XTP pyrophosphatase"/>
    <property type="match status" value="1"/>
</dbReference>
<evidence type="ECO:0000256" key="5">
    <source>
        <dbReference type="ARBA" id="ARBA00022741"/>
    </source>
</evidence>
<dbReference type="AlphaFoldDB" id="A0A382J1X9"/>
<protein>
    <recommendedName>
        <fullName evidence="12">dITP/XTP pyrophosphatase</fullName>
        <ecNumber evidence="11">3.6.1.66</ecNumber>
    </recommendedName>
    <alternativeName>
        <fullName evidence="13">Non-canonical purine NTP pyrophosphatase</fullName>
    </alternativeName>
    <alternativeName>
        <fullName evidence="14">Non-standard purine NTP pyrophosphatase</fullName>
    </alternativeName>
    <alternativeName>
        <fullName evidence="16">Nucleoside-triphosphate diphosphatase</fullName>
    </alternativeName>
    <alternativeName>
        <fullName evidence="15">Nucleoside-triphosphate pyrophosphatase</fullName>
    </alternativeName>
</protein>
<evidence type="ECO:0000256" key="14">
    <source>
        <dbReference type="ARBA" id="ARBA00078805"/>
    </source>
</evidence>
<sequence>MKKIDKIIVGTHNNGKFKEICDLLPANITKISPKDLNLSSPNEIGSTFKENSKIKAEYFAKKANLIAISDDSGLMIDLLSGAPGIYSSRWAGPTNDFNVAIEKVYNELKKIEFERNTRKEIVAKFISCLTVYWPNGKFISSTGIVEGRISEIKKGTNGFGYDPIFIPHGYNKTFGELKPQEKLKIDHRSKAFLKISNLFIN</sequence>
<keyword evidence="7" id="KW-0460">Magnesium</keyword>
<comment type="catalytic activity">
    <reaction evidence="9">
        <text>dITP + H2O = dIMP + diphosphate + H(+)</text>
        <dbReference type="Rhea" id="RHEA:28342"/>
        <dbReference type="ChEBI" id="CHEBI:15377"/>
        <dbReference type="ChEBI" id="CHEBI:15378"/>
        <dbReference type="ChEBI" id="CHEBI:33019"/>
        <dbReference type="ChEBI" id="CHEBI:61194"/>
        <dbReference type="ChEBI" id="CHEBI:61382"/>
        <dbReference type="EC" id="3.6.1.66"/>
    </reaction>
</comment>
<comment type="similarity">
    <text evidence="2">Belongs to the HAM1 NTPase family.</text>
</comment>
<accession>A0A382J1X9</accession>
<evidence type="ECO:0000313" key="17">
    <source>
        <dbReference type="EMBL" id="SVC05407.1"/>
    </source>
</evidence>
<proteinExistence type="inferred from homology"/>
<evidence type="ECO:0000256" key="10">
    <source>
        <dbReference type="ARBA" id="ARBA00052017"/>
    </source>
</evidence>
<dbReference type="HAMAP" id="MF_01405">
    <property type="entry name" value="Non_canon_purine_NTPase"/>
    <property type="match status" value="1"/>
</dbReference>
<comment type="catalytic activity">
    <reaction evidence="10">
        <text>XTP + H2O = XMP + diphosphate + H(+)</text>
        <dbReference type="Rhea" id="RHEA:28610"/>
        <dbReference type="ChEBI" id="CHEBI:15377"/>
        <dbReference type="ChEBI" id="CHEBI:15378"/>
        <dbReference type="ChEBI" id="CHEBI:33019"/>
        <dbReference type="ChEBI" id="CHEBI:57464"/>
        <dbReference type="ChEBI" id="CHEBI:61314"/>
        <dbReference type="EC" id="3.6.1.66"/>
    </reaction>
</comment>